<keyword evidence="1" id="KW-0732">Signal</keyword>
<feature type="signal peptide" evidence="1">
    <location>
        <begin position="1"/>
        <end position="29"/>
    </location>
</feature>
<reference evidence="2 3" key="1">
    <citation type="submission" date="2016-07" db="EMBL/GenBank/DDBJ databases">
        <title>Pervasive Adenine N6-methylation of Active Genes in Fungi.</title>
        <authorList>
            <consortium name="DOE Joint Genome Institute"/>
            <person name="Mondo S.J."/>
            <person name="Dannebaum R.O."/>
            <person name="Kuo R.C."/>
            <person name="Labutti K."/>
            <person name="Haridas S."/>
            <person name="Kuo A."/>
            <person name="Salamov A."/>
            <person name="Ahrendt S.R."/>
            <person name="Lipzen A."/>
            <person name="Sullivan W."/>
            <person name="Andreopoulos W.B."/>
            <person name="Clum A."/>
            <person name="Lindquist E."/>
            <person name="Daum C."/>
            <person name="Ramamoorthy G.K."/>
            <person name="Gryganskyi A."/>
            <person name="Culley D."/>
            <person name="Magnuson J.K."/>
            <person name="James T.Y."/>
            <person name="O'Malley M.A."/>
            <person name="Stajich J.E."/>
            <person name="Spatafora J.W."/>
            <person name="Visel A."/>
            <person name="Grigoriev I.V."/>
        </authorList>
    </citation>
    <scope>NUCLEOTIDE SEQUENCE [LARGE SCALE GENOMIC DNA]</scope>
    <source>
        <strain evidence="2 3">CBS 115471</strain>
    </source>
</reference>
<organism evidence="2 3">
    <name type="scientific">Clohesyomyces aquaticus</name>
    <dbReference type="NCBI Taxonomy" id="1231657"/>
    <lineage>
        <taxon>Eukaryota</taxon>
        <taxon>Fungi</taxon>
        <taxon>Dikarya</taxon>
        <taxon>Ascomycota</taxon>
        <taxon>Pezizomycotina</taxon>
        <taxon>Dothideomycetes</taxon>
        <taxon>Pleosporomycetidae</taxon>
        <taxon>Pleosporales</taxon>
        <taxon>Lindgomycetaceae</taxon>
        <taxon>Clohesyomyces</taxon>
    </lineage>
</organism>
<evidence type="ECO:0000313" key="2">
    <source>
        <dbReference type="EMBL" id="ORX96544.1"/>
    </source>
</evidence>
<evidence type="ECO:0000313" key="3">
    <source>
        <dbReference type="Proteomes" id="UP000193144"/>
    </source>
</evidence>
<gene>
    <name evidence="2" type="ORF">BCR34DRAFT_578595</name>
</gene>
<comment type="caution">
    <text evidence="2">The sequence shown here is derived from an EMBL/GenBank/DDBJ whole genome shotgun (WGS) entry which is preliminary data.</text>
</comment>
<dbReference type="EMBL" id="MCFA01000254">
    <property type="protein sequence ID" value="ORX96544.1"/>
    <property type="molecule type" value="Genomic_DNA"/>
</dbReference>
<dbReference type="Proteomes" id="UP000193144">
    <property type="component" value="Unassembled WGS sequence"/>
</dbReference>
<evidence type="ECO:0008006" key="4">
    <source>
        <dbReference type="Google" id="ProtNLM"/>
    </source>
</evidence>
<name>A0A1Y1YG04_9PLEO</name>
<feature type="chain" id="PRO_5013141482" description="Secreted protein" evidence="1">
    <location>
        <begin position="30"/>
        <end position="137"/>
    </location>
</feature>
<protein>
    <recommendedName>
        <fullName evidence="4">Secreted protein</fullName>
    </recommendedName>
</protein>
<keyword evidence="3" id="KW-1185">Reference proteome</keyword>
<dbReference type="AlphaFoldDB" id="A0A1Y1YG04"/>
<sequence>MGTVGSRGNRLIAGWWARALLLRAGLVTAAELGTCHECSIEIGHELCHHPLLGLPAPCGVRITIAISGGVDDWSWDSAAGRVVIAKSKSLSRCPRAAMCTERQEALIFLHSKGTGSIVEIYKVRRVFRRVQPGFQRR</sequence>
<evidence type="ECO:0000256" key="1">
    <source>
        <dbReference type="SAM" id="SignalP"/>
    </source>
</evidence>
<accession>A0A1Y1YG04</accession>
<proteinExistence type="predicted"/>